<dbReference type="Pfam" id="PF00535">
    <property type="entry name" value="Glycos_transf_2"/>
    <property type="match status" value="1"/>
</dbReference>
<dbReference type="Gene3D" id="3.90.550.10">
    <property type="entry name" value="Spore Coat Polysaccharide Biosynthesis Protein SpsA, Chain A"/>
    <property type="match status" value="1"/>
</dbReference>
<proteinExistence type="predicted"/>
<evidence type="ECO:0000256" key="3">
    <source>
        <dbReference type="SAM" id="Phobius"/>
    </source>
</evidence>
<dbReference type="AlphaFoldDB" id="A0A426T6X6"/>
<sequence length="351" mass="40628">MIRYLKGSEDCILSKLNNTKGVSLSIIVPVYQVITYLERCIDSLVNQTYRDIEVILVDDGSTDGSSELCDKLARNDERVRVIHKENGGLSTARNVGLVNANGKYVTFVDSDDWVDLNIYEKCITFLHEYSADVIDFNVEFVKEGQKISNQNIDREPFVLYDEDILYDYLYRGQTEKCPFSVCRKVYLKSLFENVYFPEGKVNEDIATNFKVLQCAKKMIRIRDIGYYYYQDNATSLTSGVLRSRDFDLLVACQELYDLTRKYDNKELKKLSLIKLARSYFSLLAKAAIGGISADVSREKIGFLTIQLRKNYVHLFFSPMPLNRKILAMICAIDYRILATLYRVIFRLRRQN</sequence>
<evidence type="ECO:0000313" key="5">
    <source>
        <dbReference type="EMBL" id="RRR49738.1"/>
    </source>
</evidence>
<keyword evidence="3" id="KW-0472">Membrane</keyword>
<evidence type="ECO:0000259" key="4">
    <source>
        <dbReference type="Pfam" id="PF00535"/>
    </source>
</evidence>
<name>A0A426T6X6_STRSU</name>
<keyword evidence="3" id="KW-0812">Transmembrane</keyword>
<reference evidence="5 6" key="1">
    <citation type="submission" date="2018-11" db="EMBL/GenBank/DDBJ databases">
        <authorList>
            <person name="Stevens M.J."/>
            <person name="Cernela N."/>
            <person name="Spoerry Serrano N."/>
            <person name="Schmitt S."/>
            <person name="Schrenzel J."/>
            <person name="Stephan R."/>
        </authorList>
    </citation>
    <scope>NUCLEOTIDE SEQUENCE [LARGE SCALE GENOMIC DNA]</scope>
    <source>
        <strain evidence="5 6">SS1014</strain>
    </source>
</reference>
<keyword evidence="3" id="KW-1133">Transmembrane helix</keyword>
<keyword evidence="2 5" id="KW-0808">Transferase</keyword>
<evidence type="ECO:0000256" key="2">
    <source>
        <dbReference type="ARBA" id="ARBA00022679"/>
    </source>
</evidence>
<evidence type="ECO:0000256" key="1">
    <source>
        <dbReference type="ARBA" id="ARBA00022676"/>
    </source>
</evidence>
<comment type="caution">
    <text evidence="5">The sequence shown here is derived from an EMBL/GenBank/DDBJ whole genome shotgun (WGS) entry which is preliminary data.</text>
</comment>
<protein>
    <submittedName>
        <fullName evidence="5">Glycosyltransferase</fullName>
    </submittedName>
</protein>
<dbReference type="PANTHER" id="PTHR22916:SF51">
    <property type="entry name" value="GLYCOSYLTRANSFERASE EPSH-RELATED"/>
    <property type="match status" value="1"/>
</dbReference>
<dbReference type="InterPro" id="IPR001173">
    <property type="entry name" value="Glyco_trans_2-like"/>
</dbReference>
<dbReference type="SUPFAM" id="SSF53448">
    <property type="entry name" value="Nucleotide-diphospho-sugar transferases"/>
    <property type="match status" value="1"/>
</dbReference>
<organism evidence="5 6">
    <name type="scientific">Streptococcus suis</name>
    <dbReference type="NCBI Taxonomy" id="1307"/>
    <lineage>
        <taxon>Bacteria</taxon>
        <taxon>Bacillati</taxon>
        <taxon>Bacillota</taxon>
        <taxon>Bacilli</taxon>
        <taxon>Lactobacillales</taxon>
        <taxon>Streptococcaceae</taxon>
        <taxon>Streptococcus</taxon>
    </lineage>
</organism>
<dbReference type="Proteomes" id="UP000273973">
    <property type="component" value="Unassembled WGS sequence"/>
</dbReference>
<dbReference type="CDD" id="cd00761">
    <property type="entry name" value="Glyco_tranf_GTA_type"/>
    <property type="match status" value="1"/>
</dbReference>
<keyword evidence="1" id="KW-0328">Glycosyltransferase</keyword>
<evidence type="ECO:0000313" key="6">
    <source>
        <dbReference type="Proteomes" id="UP000273973"/>
    </source>
</evidence>
<gene>
    <name evidence="5" type="ORF">EJA00_02645</name>
</gene>
<dbReference type="GO" id="GO:0016757">
    <property type="term" value="F:glycosyltransferase activity"/>
    <property type="evidence" value="ECO:0007669"/>
    <property type="project" value="UniProtKB-KW"/>
</dbReference>
<feature type="domain" description="Glycosyltransferase 2-like" evidence="4">
    <location>
        <begin position="25"/>
        <end position="160"/>
    </location>
</feature>
<reference evidence="5 6" key="2">
    <citation type="submission" date="2018-12" db="EMBL/GenBank/DDBJ databases">
        <title>Whole-genome sequences of fifteen clinical Streptococcus suis strains isolated from pigs between 2006 and 2018.</title>
        <authorList>
            <person name="Stevens M.J.A."/>
            <person name="Cernela N."/>
            <person name="Spoerry Serrano N."/>
            <person name="Schmitt S."/>
            <person name="Schrenzel J."/>
            <person name="Stephan R."/>
        </authorList>
    </citation>
    <scope>NUCLEOTIDE SEQUENCE [LARGE SCALE GENOMIC DNA]</scope>
    <source>
        <strain evidence="5 6">SS1014</strain>
    </source>
</reference>
<dbReference type="PANTHER" id="PTHR22916">
    <property type="entry name" value="GLYCOSYLTRANSFERASE"/>
    <property type="match status" value="1"/>
</dbReference>
<feature type="transmembrane region" description="Helical" evidence="3">
    <location>
        <begin position="325"/>
        <end position="345"/>
    </location>
</feature>
<dbReference type="EMBL" id="RSDG01000010">
    <property type="protein sequence ID" value="RRR49738.1"/>
    <property type="molecule type" value="Genomic_DNA"/>
</dbReference>
<dbReference type="InterPro" id="IPR029044">
    <property type="entry name" value="Nucleotide-diphossugar_trans"/>
</dbReference>
<accession>A0A426T6X6</accession>